<sequence>MNNNRISKAQPRRSPRLLSKYLQKQLLDAKQPEVEGERAQPADTGKSRHLQHPKPKPPNALSKHNFILEWLESVGSDRDTHFCWSDSSLPPVANDDPIPREFTRSVPAMDSTLVGNPRYRELNLADNNIYIRPSYGQFPNHITALIDSMRRGRNSPSPTPNQVREDKQLANLRWGATEPEVEEYFRHRIFPYPIEDSLQRCDRQPMARQTVPRTGASYRVNTPVPDMLYGYNPTSAFPNQQARQLAMRTEMEANTQGLMYPFFCIEFKGEGRSGGANLWVATNQCLGASASCVNIAENLNRRLRQCESDMVHQIDSASFSIAMSGTEARLYVSWKQDARDYYLADVDAFVLQKPRDYIEFRRYVRNIIDWGRGRRLGEIRKSLDGLLEEGQRSAQDTPAV</sequence>
<keyword evidence="4" id="KW-1185">Reference proteome</keyword>
<evidence type="ECO:0000313" key="4">
    <source>
        <dbReference type="Proteomes" id="UP001303160"/>
    </source>
</evidence>
<feature type="compositionally biased region" description="Basic and acidic residues" evidence="1">
    <location>
        <begin position="30"/>
        <end position="40"/>
    </location>
</feature>
<proteinExistence type="predicted"/>
<accession>A0AAN7AT59</accession>
<dbReference type="InterPro" id="IPR057684">
    <property type="entry name" value="DUF7924"/>
</dbReference>
<name>A0AAN7AT59_9PEZI</name>
<evidence type="ECO:0000259" key="2">
    <source>
        <dbReference type="Pfam" id="PF25545"/>
    </source>
</evidence>
<organism evidence="3 4">
    <name type="scientific">Triangularia verruculosa</name>
    <dbReference type="NCBI Taxonomy" id="2587418"/>
    <lineage>
        <taxon>Eukaryota</taxon>
        <taxon>Fungi</taxon>
        <taxon>Dikarya</taxon>
        <taxon>Ascomycota</taxon>
        <taxon>Pezizomycotina</taxon>
        <taxon>Sordariomycetes</taxon>
        <taxon>Sordariomycetidae</taxon>
        <taxon>Sordariales</taxon>
        <taxon>Podosporaceae</taxon>
        <taxon>Triangularia</taxon>
    </lineage>
</organism>
<dbReference type="Proteomes" id="UP001303160">
    <property type="component" value="Unassembled WGS sequence"/>
</dbReference>
<evidence type="ECO:0000256" key="1">
    <source>
        <dbReference type="SAM" id="MobiDB-lite"/>
    </source>
</evidence>
<gene>
    <name evidence="3" type="ORF">QBC40DRAFT_339992</name>
</gene>
<dbReference type="Pfam" id="PF25545">
    <property type="entry name" value="DUF7924"/>
    <property type="match status" value="1"/>
</dbReference>
<dbReference type="AlphaFoldDB" id="A0AAN7AT59"/>
<dbReference type="PANTHER" id="PTHR42470">
    <property type="entry name" value="VAST DOMAIN-CONTAINING PROTEIN"/>
    <property type="match status" value="1"/>
</dbReference>
<feature type="region of interest" description="Disordered" evidence="1">
    <location>
        <begin position="28"/>
        <end position="61"/>
    </location>
</feature>
<reference evidence="3" key="1">
    <citation type="journal article" date="2023" name="Mol. Phylogenet. Evol.">
        <title>Genome-scale phylogeny and comparative genomics of the fungal order Sordariales.</title>
        <authorList>
            <person name="Hensen N."/>
            <person name="Bonometti L."/>
            <person name="Westerberg I."/>
            <person name="Brannstrom I.O."/>
            <person name="Guillou S."/>
            <person name="Cros-Aarteil S."/>
            <person name="Calhoun S."/>
            <person name="Haridas S."/>
            <person name="Kuo A."/>
            <person name="Mondo S."/>
            <person name="Pangilinan J."/>
            <person name="Riley R."/>
            <person name="LaButti K."/>
            <person name="Andreopoulos B."/>
            <person name="Lipzen A."/>
            <person name="Chen C."/>
            <person name="Yan M."/>
            <person name="Daum C."/>
            <person name="Ng V."/>
            <person name="Clum A."/>
            <person name="Steindorff A."/>
            <person name="Ohm R.A."/>
            <person name="Martin F."/>
            <person name="Silar P."/>
            <person name="Natvig D.O."/>
            <person name="Lalanne C."/>
            <person name="Gautier V."/>
            <person name="Ament-Velasquez S.L."/>
            <person name="Kruys A."/>
            <person name="Hutchinson M.I."/>
            <person name="Powell A.J."/>
            <person name="Barry K."/>
            <person name="Miller A.N."/>
            <person name="Grigoriev I.V."/>
            <person name="Debuchy R."/>
            <person name="Gladieux P."/>
            <person name="Hiltunen Thoren M."/>
            <person name="Johannesson H."/>
        </authorList>
    </citation>
    <scope>NUCLEOTIDE SEQUENCE</scope>
    <source>
        <strain evidence="3">CBS 315.58</strain>
    </source>
</reference>
<dbReference type="PANTHER" id="PTHR42470:SF1">
    <property type="entry name" value="VAST DOMAIN-CONTAINING PROTEIN"/>
    <property type="match status" value="1"/>
</dbReference>
<feature type="domain" description="DUF7924" evidence="2">
    <location>
        <begin position="215"/>
        <end position="382"/>
    </location>
</feature>
<dbReference type="EMBL" id="MU863922">
    <property type="protein sequence ID" value="KAK4200211.1"/>
    <property type="molecule type" value="Genomic_DNA"/>
</dbReference>
<reference evidence="3" key="2">
    <citation type="submission" date="2023-05" db="EMBL/GenBank/DDBJ databases">
        <authorList>
            <consortium name="Lawrence Berkeley National Laboratory"/>
            <person name="Steindorff A."/>
            <person name="Hensen N."/>
            <person name="Bonometti L."/>
            <person name="Westerberg I."/>
            <person name="Brannstrom I.O."/>
            <person name="Guillou S."/>
            <person name="Cros-Aarteil S."/>
            <person name="Calhoun S."/>
            <person name="Haridas S."/>
            <person name="Kuo A."/>
            <person name="Mondo S."/>
            <person name="Pangilinan J."/>
            <person name="Riley R."/>
            <person name="Labutti K."/>
            <person name="Andreopoulos B."/>
            <person name="Lipzen A."/>
            <person name="Chen C."/>
            <person name="Yanf M."/>
            <person name="Daum C."/>
            <person name="Ng V."/>
            <person name="Clum A."/>
            <person name="Ohm R."/>
            <person name="Martin F."/>
            <person name="Silar P."/>
            <person name="Natvig D."/>
            <person name="Lalanne C."/>
            <person name="Gautier V."/>
            <person name="Ament-Velasquez S.L."/>
            <person name="Kruys A."/>
            <person name="Hutchinson M.I."/>
            <person name="Powell A.J."/>
            <person name="Barry K."/>
            <person name="Miller A.N."/>
            <person name="Grigoriev I.V."/>
            <person name="Debuchy R."/>
            <person name="Gladieux P."/>
            <person name="Thoren M.H."/>
            <person name="Johannesson H."/>
        </authorList>
    </citation>
    <scope>NUCLEOTIDE SEQUENCE</scope>
    <source>
        <strain evidence="3">CBS 315.58</strain>
    </source>
</reference>
<evidence type="ECO:0000313" key="3">
    <source>
        <dbReference type="EMBL" id="KAK4200211.1"/>
    </source>
</evidence>
<protein>
    <recommendedName>
        <fullName evidence="2">DUF7924 domain-containing protein</fullName>
    </recommendedName>
</protein>
<comment type="caution">
    <text evidence="3">The sequence shown here is derived from an EMBL/GenBank/DDBJ whole genome shotgun (WGS) entry which is preliminary data.</text>
</comment>